<evidence type="ECO:0000259" key="8">
    <source>
        <dbReference type="Pfam" id="PF00501"/>
    </source>
</evidence>
<dbReference type="PANTHER" id="PTHR43859">
    <property type="entry name" value="ACYL-ACTIVATING ENZYME"/>
    <property type="match status" value="1"/>
</dbReference>
<evidence type="ECO:0000256" key="7">
    <source>
        <dbReference type="ARBA" id="ARBA00067668"/>
    </source>
</evidence>
<keyword evidence="2" id="KW-0436">Ligase</keyword>
<accession>A0A239DSW3</accession>
<comment type="catalytic activity">
    <reaction evidence="5">
        <text>3-(methylsulfanyl)propanoate + ATP + CoA = 3-(methylsulfanyl)propanoyl-CoA + AMP + diphosphate</text>
        <dbReference type="Rhea" id="RHEA:43052"/>
        <dbReference type="ChEBI" id="CHEBI:30616"/>
        <dbReference type="ChEBI" id="CHEBI:33019"/>
        <dbReference type="ChEBI" id="CHEBI:49016"/>
        <dbReference type="ChEBI" id="CHEBI:57287"/>
        <dbReference type="ChEBI" id="CHEBI:82815"/>
        <dbReference type="ChEBI" id="CHEBI:456215"/>
        <dbReference type="EC" id="6.2.1.44"/>
    </reaction>
    <physiologicalReaction direction="left-to-right" evidence="5">
        <dbReference type="Rhea" id="RHEA:43053"/>
    </physiologicalReaction>
</comment>
<sequence length="618" mass="68274">MRSAILPVQIGGRNGLTFPELWNPAATTKDGMTDIHPEAAIASRVSIGMLRQRGKFVPDGESFAPCVRGTDHPIHKPNNKEDADMGMQGQPLLVTSLIDHAAREHAGREIVTRWADGSMTRSTWGEVGTDARRFAAALTKLGMKKGDRIATLAMNHGHHLVSWYGTAGMGGVLHTVNPRLFDEQLVYIINHAGDRMLFFDAAFLPIVERLRDQLPTVEHFVLFDAPAREGYLSYRDLVEAEDGRFEWVELDENDPVGLCYTSGTTGNPKGVLYEHRSNVIHAITEIQPDVFDLSNRAVVLPIVPMFHANSWGVPYAAATVGAKLVFSATNDAQVLCDLMHDEGVTHSAGVPTVWIAMFAHMDATGIGYGKLRRVIIGGSAAPRAMIERFMRAGIDVGHAWGMTETSPIGTMGKRPWNWDDMSFDEQVDMVCRQGCPPFGVELRIVDDEGSELPRDGRTSGRLQIRGPWIIRRYFRAGEDAVDEGDWFDTGDVSVIHPDGVMQITDRAKDVIKSGGEWISSIELENAAVGAPGVQEAAAVGVYHPKWDERPILLIVKKPGADVGEADILDYLKDKVAKWWLPDEIVFVDELPHTATGKILKRQIRDDYKDYRLKSLAEA</sequence>
<dbReference type="GO" id="GO:0006631">
    <property type="term" value="P:fatty acid metabolic process"/>
    <property type="evidence" value="ECO:0007669"/>
    <property type="project" value="UniProtKB-KW"/>
</dbReference>
<dbReference type="InterPro" id="IPR020845">
    <property type="entry name" value="AMP-binding_CS"/>
</dbReference>
<evidence type="ECO:0000313" key="11">
    <source>
        <dbReference type="Proteomes" id="UP000198339"/>
    </source>
</evidence>
<dbReference type="PANTHER" id="PTHR43859:SF4">
    <property type="entry name" value="BUTANOATE--COA LIGASE AAE1-RELATED"/>
    <property type="match status" value="1"/>
</dbReference>
<dbReference type="SUPFAM" id="SSF56801">
    <property type="entry name" value="Acetyl-CoA synthetase-like"/>
    <property type="match status" value="1"/>
</dbReference>
<dbReference type="PROSITE" id="PS00455">
    <property type="entry name" value="AMP_BINDING"/>
    <property type="match status" value="1"/>
</dbReference>
<feature type="domain" description="AMP-dependent synthetase/ligase" evidence="8">
    <location>
        <begin position="99"/>
        <end position="474"/>
    </location>
</feature>
<keyword evidence="3" id="KW-0276">Fatty acid metabolism</keyword>
<dbReference type="InterPro" id="IPR045851">
    <property type="entry name" value="AMP-bd_C_sf"/>
</dbReference>
<feature type="domain" description="AMP-binding enzyme C-terminal" evidence="9">
    <location>
        <begin position="522"/>
        <end position="597"/>
    </location>
</feature>
<evidence type="ECO:0000256" key="1">
    <source>
        <dbReference type="ARBA" id="ARBA00006432"/>
    </source>
</evidence>
<keyword evidence="4" id="KW-0443">Lipid metabolism</keyword>
<dbReference type="Proteomes" id="UP000198339">
    <property type="component" value="Unassembled WGS sequence"/>
</dbReference>
<dbReference type="Pfam" id="PF00501">
    <property type="entry name" value="AMP-binding"/>
    <property type="match status" value="1"/>
</dbReference>
<evidence type="ECO:0000256" key="2">
    <source>
        <dbReference type="ARBA" id="ARBA00022598"/>
    </source>
</evidence>
<dbReference type="CDD" id="cd12119">
    <property type="entry name" value="ttLC_FACS_AlkK_like"/>
    <property type="match status" value="1"/>
</dbReference>
<evidence type="ECO:0000313" key="10">
    <source>
        <dbReference type="EMBL" id="SNS34998.1"/>
    </source>
</evidence>
<evidence type="ECO:0000256" key="5">
    <source>
        <dbReference type="ARBA" id="ARBA00051915"/>
    </source>
</evidence>
<comment type="similarity">
    <text evidence="1">Belongs to the ATP-dependent AMP-binding enzyme family.</text>
</comment>
<dbReference type="Pfam" id="PF13193">
    <property type="entry name" value="AMP-binding_C"/>
    <property type="match status" value="1"/>
</dbReference>
<proteinExistence type="inferred from homology"/>
<evidence type="ECO:0000259" key="9">
    <source>
        <dbReference type="Pfam" id="PF13193"/>
    </source>
</evidence>
<dbReference type="AlphaFoldDB" id="A0A239DSW3"/>
<dbReference type="EC" id="6.2.1.44" evidence="6"/>
<dbReference type="InterPro" id="IPR042099">
    <property type="entry name" value="ANL_N_sf"/>
</dbReference>
<evidence type="ECO:0000256" key="6">
    <source>
        <dbReference type="ARBA" id="ARBA00066616"/>
    </source>
</evidence>
<dbReference type="InterPro" id="IPR025110">
    <property type="entry name" value="AMP-bd_C"/>
</dbReference>
<organism evidence="10 11">
    <name type="scientific">Sphingopyxis indica</name>
    <dbReference type="NCBI Taxonomy" id="436663"/>
    <lineage>
        <taxon>Bacteria</taxon>
        <taxon>Pseudomonadati</taxon>
        <taxon>Pseudomonadota</taxon>
        <taxon>Alphaproteobacteria</taxon>
        <taxon>Sphingomonadales</taxon>
        <taxon>Sphingomonadaceae</taxon>
        <taxon>Sphingopyxis</taxon>
    </lineage>
</organism>
<evidence type="ECO:0000256" key="3">
    <source>
        <dbReference type="ARBA" id="ARBA00022832"/>
    </source>
</evidence>
<dbReference type="InterPro" id="IPR000873">
    <property type="entry name" value="AMP-dep_synth/lig_dom"/>
</dbReference>
<dbReference type="Gene3D" id="3.30.300.30">
    <property type="match status" value="1"/>
</dbReference>
<dbReference type="EMBL" id="FZPA01000001">
    <property type="protein sequence ID" value="SNS34998.1"/>
    <property type="molecule type" value="Genomic_DNA"/>
</dbReference>
<dbReference type="FunFam" id="3.30.300.30:FF:000008">
    <property type="entry name" value="2,3-dihydroxybenzoate-AMP ligase"/>
    <property type="match status" value="1"/>
</dbReference>
<dbReference type="Gene3D" id="3.40.50.12780">
    <property type="entry name" value="N-terminal domain of ligase-like"/>
    <property type="match status" value="1"/>
</dbReference>
<reference evidence="10 11" key="1">
    <citation type="submission" date="2017-06" db="EMBL/GenBank/DDBJ databases">
        <authorList>
            <person name="Kim H.J."/>
            <person name="Triplett B.A."/>
        </authorList>
    </citation>
    <scope>NUCLEOTIDE SEQUENCE [LARGE SCALE GENOMIC DNA]</scope>
    <source>
        <strain evidence="10 11">DS15</strain>
    </source>
</reference>
<gene>
    <name evidence="10" type="ORF">SAMN06295955_101405</name>
</gene>
<dbReference type="GO" id="GO:0016874">
    <property type="term" value="F:ligase activity"/>
    <property type="evidence" value="ECO:0007669"/>
    <property type="project" value="UniProtKB-KW"/>
</dbReference>
<protein>
    <recommendedName>
        <fullName evidence="7">3-methylmercaptopropionyl-CoA ligase</fullName>
        <ecNumber evidence="6">6.2.1.44</ecNumber>
    </recommendedName>
</protein>
<dbReference type="NCBIfam" id="NF004837">
    <property type="entry name" value="PRK06187.1"/>
    <property type="match status" value="1"/>
</dbReference>
<keyword evidence="11" id="KW-1185">Reference proteome</keyword>
<evidence type="ECO:0000256" key="4">
    <source>
        <dbReference type="ARBA" id="ARBA00023098"/>
    </source>
</evidence>
<name>A0A239DSW3_9SPHN</name>